<dbReference type="OrthoDB" id="446262at2759"/>
<feature type="compositionally biased region" description="Pro residues" evidence="1">
    <location>
        <begin position="213"/>
        <end position="225"/>
    </location>
</feature>
<feature type="region of interest" description="Disordered" evidence="1">
    <location>
        <begin position="459"/>
        <end position="487"/>
    </location>
</feature>
<name>A0A1Q9D8J2_SYMMI</name>
<dbReference type="EMBL" id="LSRX01000661">
    <property type="protein sequence ID" value="OLP91514.1"/>
    <property type="molecule type" value="Genomic_DNA"/>
</dbReference>
<feature type="region of interest" description="Disordered" evidence="1">
    <location>
        <begin position="203"/>
        <end position="236"/>
    </location>
</feature>
<feature type="region of interest" description="Disordered" evidence="1">
    <location>
        <begin position="513"/>
        <end position="571"/>
    </location>
</feature>
<evidence type="ECO:0000313" key="2">
    <source>
        <dbReference type="EMBL" id="OLP91514.1"/>
    </source>
</evidence>
<dbReference type="AlphaFoldDB" id="A0A1Q9D8J2"/>
<gene>
    <name evidence="2" type="ORF">AK812_SmicGene26787</name>
</gene>
<feature type="region of interest" description="Disordered" evidence="1">
    <location>
        <begin position="278"/>
        <end position="297"/>
    </location>
</feature>
<evidence type="ECO:0000313" key="3">
    <source>
        <dbReference type="Proteomes" id="UP000186817"/>
    </source>
</evidence>
<keyword evidence="3" id="KW-1185">Reference proteome</keyword>
<accession>A0A1Q9D8J2</accession>
<proteinExistence type="predicted"/>
<dbReference type="Proteomes" id="UP000186817">
    <property type="component" value="Unassembled WGS sequence"/>
</dbReference>
<evidence type="ECO:0000256" key="1">
    <source>
        <dbReference type="SAM" id="MobiDB-lite"/>
    </source>
</evidence>
<sequence>MAADFPSLLGHVDECMEQRASLLSALRAKLDNADTKQQLPLPSDDGPVLLSLAEEIEEAEVPTAPTLAVIDVDDEEPSPAAAGDAGSGDAFSDVMAQLDRGLDARQQMIDALKVQLSKSAALPKAKTRPRTFTPQAAPRMPAFASPSVTAASGYGAVGAVAVAVTQPHLLQPRLLQQIPQPLQQVQLQQVQPPQALPALPALPSQLQSFPNPITNPAPLPGPGEPPLKRPRSGAAGAAVPLPLRAPEQQDFAAKDAEQAALAARKAQMLRNLGANVSEQTSGVGAAKNLPEEDGGEPVVDVTAPYANPDTGLLGAAAISFQGKVNPQVGQAHPPEFGTPTGVGTGETSSPERASPAMVTCDKSTNSRPRRPSERHWAAWRLIYDEVFLDRHSQSPSTNDWPWISPISRATMMDVARVQWESTHDADAEVTPEKLCRPPLHWVPTEDQLADMLTKHLRADRTGPQGLPQAGFTPSVPEPPPGTSPEEFEAYRQQCWREYYQWCKIWQKYYDQSKGKAKGRGAGPGQSVASQGPNGKGHGGPQAAHGKGRSAVGAQAPRPSVEDDIHSQLLGL</sequence>
<feature type="region of interest" description="Disordered" evidence="1">
    <location>
        <begin position="325"/>
        <end position="373"/>
    </location>
</feature>
<organism evidence="2 3">
    <name type="scientific">Symbiodinium microadriaticum</name>
    <name type="common">Dinoflagellate</name>
    <name type="synonym">Zooxanthella microadriatica</name>
    <dbReference type="NCBI Taxonomy" id="2951"/>
    <lineage>
        <taxon>Eukaryota</taxon>
        <taxon>Sar</taxon>
        <taxon>Alveolata</taxon>
        <taxon>Dinophyceae</taxon>
        <taxon>Suessiales</taxon>
        <taxon>Symbiodiniaceae</taxon>
        <taxon>Symbiodinium</taxon>
    </lineage>
</organism>
<reference evidence="2 3" key="1">
    <citation type="submission" date="2016-02" db="EMBL/GenBank/DDBJ databases">
        <title>Genome analysis of coral dinoflagellate symbionts highlights evolutionary adaptations to a symbiotic lifestyle.</title>
        <authorList>
            <person name="Aranda M."/>
            <person name="Li Y."/>
            <person name="Liew Y.J."/>
            <person name="Baumgarten S."/>
            <person name="Simakov O."/>
            <person name="Wilson M."/>
            <person name="Piel J."/>
            <person name="Ashoor H."/>
            <person name="Bougouffa S."/>
            <person name="Bajic V.B."/>
            <person name="Ryu T."/>
            <person name="Ravasi T."/>
            <person name="Bayer T."/>
            <person name="Micklem G."/>
            <person name="Kim H."/>
            <person name="Bhak J."/>
            <person name="Lajeunesse T.C."/>
            <person name="Voolstra C.R."/>
        </authorList>
    </citation>
    <scope>NUCLEOTIDE SEQUENCE [LARGE SCALE GENOMIC DNA]</scope>
    <source>
        <strain evidence="2 3">CCMP2467</strain>
    </source>
</reference>
<protein>
    <submittedName>
        <fullName evidence="2">Uncharacterized protein</fullName>
    </submittedName>
</protein>
<comment type="caution">
    <text evidence="2">The sequence shown here is derived from an EMBL/GenBank/DDBJ whole genome shotgun (WGS) entry which is preliminary data.</text>
</comment>